<proteinExistence type="predicted"/>
<dbReference type="OrthoDB" id="8245248at2"/>
<protein>
    <submittedName>
        <fullName evidence="1">Uncharacterized protein</fullName>
    </submittedName>
</protein>
<dbReference type="STRING" id="1120980.GCA_000745955_02512"/>
<accession>A0A376BLJ8</accession>
<sequence length="197" mass="22885">MADTFKKRIELGNMFRRDFFPIPKENMPDMMYAPNPTQKGLVLPDIFSNGALMSHKPFVDILKQFRLGKTQISEPMRFFDLTTDDYVNDTEYYFINIAERHQFFLPEKRINPIYSQPAVQIHGIDVYYSPSAPKAFTIENLPISINALDCEVDIWHDPAIMNSLFLSNRLAQALLKSDIDKNLLTLWECPLFDDVNN</sequence>
<gene>
    <name evidence="1" type="ORF">NCTC10283_00589</name>
</gene>
<dbReference type="AlphaFoldDB" id="A0A376BLJ8"/>
<dbReference type="RefSeq" id="WP_147293676.1">
    <property type="nucleotide sequence ID" value="NZ_CP091519.2"/>
</dbReference>
<dbReference type="EMBL" id="UFSO01000002">
    <property type="protein sequence ID" value="SSY70493.1"/>
    <property type="molecule type" value="Genomic_DNA"/>
</dbReference>
<organism evidence="1 2">
    <name type="scientific">Alysiella crassa</name>
    <dbReference type="NCBI Taxonomy" id="153491"/>
    <lineage>
        <taxon>Bacteria</taxon>
        <taxon>Pseudomonadati</taxon>
        <taxon>Pseudomonadota</taxon>
        <taxon>Betaproteobacteria</taxon>
        <taxon>Neisseriales</taxon>
        <taxon>Neisseriaceae</taxon>
        <taxon>Alysiella</taxon>
    </lineage>
</organism>
<keyword evidence="2" id="KW-1185">Reference proteome</keyword>
<dbReference type="Proteomes" id="UP000254209">
    <property type="component" value="Unassembled WGS sequence"/>
</dbReference>
<name>A0A376BLJ8_9NEIS</name>
<evidence type="ECO:0000313" key="2">
    <source>
        <dbReference type="Proteomes" id="UP000254209"/>
    </source>
</evidence>
<evidence type="ECO:0000313" key="1">
    <source>
        <dbReference type="EMBL" id="SSY70493.1"/>
    </source>
</evidence>
<reference evidence="1 2" key="1">
    <citation type="submission" date="2018-06" db="EMBL/GenBank/DDBJ databases">
        <authorList>
            <consortium name="Pathogen Informatics"/>
            <person name="Doyle S."/>
        </authorList>
    </citation>
    <scope>NUCLEOTIDE SEQUENCE [LARGE SCALE GENOMIC DNA]</scope>
    <source>
        <strain evidence="1 2">NCTC10283</strain>
    </source>
</reference>